<keyword evidence="4" id="KW-0902">Two-component regulatory system</keyword>
<evidence type="ECO:0000256" key="6">
    <source>
        <dbReference type="ARBA" id="ARBA00023125"/>
    </source>
</evidence>
<evidence type="ECO:0000256" key="7">
    <source>
        <dbReference type="ARBA" id="ARBA00023163"/>
    </source>
</evidence>
<dbReference type="InterPro" id="IPR011006">
    <property type="entry name" value="CheY-like_superfamily"/>
</dbReference>
<dbReference type="SUPFAM" id="SSF52172">
    <property type="entry name" value="CheY-like"/>
    <property type="match status" value="1"/>
</dbReference>
<dbReference type="InterPro" id="IPR036388">
    <property type="entry name" value="WH-like_DNA-bd_sf"/>
</dbReference>
<keyword evidence="13" id="KW-1185">Reference proteome</keyword>
<evidence type="ECO:0000259" key="11">
    <source>
        <dbReference type="PROSITE" id="PS51755"/>
    </source>
</evidence>
<evidence type="ECO:0000256" key="8">
    <source>
        <dbReference type="PROSITE-ProRule" id="PRU00169"/>
    </source>
</evidence>
<keyword evidence="6 9" id="KW-0238">DNA-binding</keyword>
<evidence type="ECO:0000259" key="10">
    <source>
        <dbReference type="PROSITE" id="PS50110"/>
    </source>
</evidence>
<dbReference type="Gene3D" id="1.10.10.10">
    <property type="entry name" value="Winged helix-like DNA-binding domain superfamily/Winged helix DNA-binding domain"/>
    <property type="match status" value="1"/>
</dbReference>
<dbReference type="PROSITE" id="PS51755">
    <property type="entry name" value="OMPR_PHOB"/>
    <property type="match status" value="1"/>
</dbReference>
<dbReference type="PANTHER" id="PTHR48111:SF35">
    <property type="entry name" value="TRANSCRIPTIONAL REGULATORY PROTEIN QSEB"/>
    <property type="match status" value="1"/>
</dbReference>
<keyword evidence="5" id="KW-0805">Transcription regulation</keyword>
<evidence type="ECO:0000313" key="12">
    <source>
        <dbReference type="EMBL" id="AWI53064.1"/>
    </source>
</evidence>
<dbReference type="FunFam" id="3.40.50.2300:FF:000002">
    <property type="entry name" value="DNA-binding response regulator PhoP"/>
    <property type="match status" value="1"/>
</dbReference>
<dbReference type="Gene3D" id="3.40.50.2300">
    <property type="match status" value="1"/>
</dbReference>
<keyword evidence="2" id="KW-0963">Cytoplasm</keyword>
<gene>
    <name evidence="12" type="ORF">DEH84_06185</name>
</gene>
<sequence length="223" mass="24234">MRILLVEDDSLLGNGLQQGLRQSGMTVDWVASGEHAMTALATHRYDAIVLDRQLPGMPGEAVLTALRQRGDATPVLFLTARDAIEDRVAGLDAGADDYLIKPVDMAELAARLRAMGRRAAGQAAPVFRWGALSLDPASRTVTCHGQPVTLAVREFDILARLMRSPQRPQSQAQLTEALYDWGQDIASNAVEVHVHHLRRKLGADWIVTIRGVGYVLNPAKATA</sequence>
<feature type="domain" description="Response regulatory" evidence="10">
    <location>
        <begin position="2"/>
        <end position="116"/>
    </location>
</feature>
<dbReference type="GO" id="GO:0032993">
    <property type="term" value="C:protein-DNA complex"/>
    <property type="evidence" value="ECO:0007669"/>
    <property type="project" value="TreeGrafter"/>
</dbReference>
<evidence type="ECO:0000313" key="13">
    <source>
        <dbReference type="Proteomes" id="UP000244892"/>
    </source>
</evidence>
<dbReference type="GO" id="GO:0000976">
    <property type="term" value="F:transcription cis-regulatory region binding"/>
    <property type="evidence" value="ECO:0007669"/>
    <property type="project" value="TreeGrafter"/>
</dbReference>
<dbReference type="InterPro" id="IPR039420">
    <property type="entry name" value="WalR-like"/>
</dbReference>
<dbReference type="PROSITE" id="PS50110">
    <property type="entry name" value="RESPONSE_REGULATORY"/>
    <property type="match status" value="1"/>
</dbReference>
<dbReference type="AlphaFoldDB" id="A0A2U8FRM9"/>
<dbReference type="OrthoDB" id="9802426at2"/>
<dbReference type="EMBL" id="CP029210">
    <property type="protein sequence ID" value="AWI53064.1"/>
    <property type="molecule type" value="Genomic_DNA"/>
</dbReference>
<dbReference type="GO" id="GO:0005829">
    <property type="term" value="C:cytosol"/>
    <property type="evidence" value="ECO:0007669"/>
    <property type="project" value="TreeGrafter"/>
</dbReference>
<dbReference type="GO" id="GO:0000156">
    <property type="term" value="F:phosphorelay response regulator activity"/>
    <property type="evidence" value="ECO:0007669"/>
    <property type="project" value="TreeGrafter"/>
</dbReference>
<comment type="subcellular location">
    <subcellularLocation>
        <location evidence="1">Cytoplasm</location>
    </subcellularLocation>
</comment>
<dbReference type="CDD" id="cd17624">
    <property type="entry name" value="REC_OmpR_PmrA-like"/>
    <property type="match status" value="1"/>
</dbReference>
<reference evidence="12 13" key="1">
    <citation type="submission" date="2018-05" db="EMBL/GenBank/DDBJ databases">
        <title>complete genome sequence of Aquabacterium olei NBRC 110486.</title>
        <authorList>
            <person name="Tang B."/>
            <person name="Chang J."/>
            <person name="Zhang L."/>
            <person name="Yang H."/>
        </authorList>
    </citation>
    <scope>NUCLEOTIDE SEQUENCE [LARGE SCALE GENOMIC DNA]</scope>
    <source>
        <strain evidence="12 13">NBRC 110486</strain>
    </source>
</reference>
<dbReference type="PANTHER" id="PTHR48111">
    <property type="entry name" value="REGULATOR OF RPOS"/>
    <property type="match status" value="1"/>
</dbReference>
<dbReference type="Pfam" id="PF00072">
    <property type="entry name" value="Response_reg"/>
    <property type="match status" value="1"/>
</dbReference>
<dbReference type="Gene3D" id="6.10.250.690">
    <property type="match status" value="1"/>
</dbReference>
<dbReference type="GO" id="GO:0006355">
    <property type="term" value="P:regulation of DNA-templated transcription"/>
    <property type="evidence" value="ECO:0007669"/>
    <property type="project" value="InterPro"/>
</dbReference>
<proteinExistence type="predicted"/>
<evidence type="ECO:0000256" key="4">
    <source>
        <dbReference type="ARBA" id="ARBA00023012"/>
    </source>
</evidence>
<name>A0A2U8FRM9_9BURK</name>
<evidence type="ECO:0000256" key="9">
    <source>
        <dbReference type="PROSITE-ProRule" id="PRU01091"/>
    </source>
</evidence>
<feature type="modified residue" description="4-aspartylphosphate" evidence="8">
    <location>
        <position position="51"/>
    </location>
</feature>
<dbReference type="SMART" id="SM00448">
    <property type="entry name" value="REC"/>
    <property type="match status" value="1"/>
</dbReference>
<evidence type="ECO:0000256" key="3">
    <source>
        <dbReference type="ARBA" id="ARBA00022553"/>
    </source>
</evidence>
<evidence type="ECO:0000256" key="1">
    <source>
        <dbReference type="ARBA" id="ARBA00004496"/>
    </source>
</evidence>
<dbReference type="InterPro" id="IPR001789">
    <property type="entry name" value="Sig_transdc_resp-reg_receiver"/>
</dbReference>
<evidence type="ECO:0000256" key="2">
    <source>
        <dbReference type="ARBA" id="ARBA00022490"/>
    </source>
</evidence>
<protein>
    <submittedName>
        <fullName evidence="12">DNA-binding response regulator</fullName>
    </submittedName>
</protein>
<organism evidence="12 13">
    <name type="scientific">Aquabacterium olei</name>
    <dbReference type="NCBI Taxonomy" id="1296669"/>
    <lineage>
        <taxon>Bacteria</taxon>
        <taxon>Pseudomonadati</taxon>
        <taxon>Pseudomonadota</taxon>
        <taxon>Betaproteobacteria</taxon>
        <taxon>Burkholderiales</taxon>
        <taxon>Aquabacterium</taxon>
    </lineage>
</organism>
<dbReference type="SMART" id="SM00862">
    <property type="entry name" value="Trans_reg_C"/>
    <property type="match status" value="1"/>
</dbReference>
<feature type="domain" description="OmpR/PhoB-type" evidence="11">
    <location>
        <begin position="124"/>
        <end position="218"/>
    </location>
</feature>
<dbReference type="KEGG" id="aon:DEH84_06185"/>
<keyword evidence="3 8" id="KW-0597">Phosphoprotein</keyword>
<feature type="DNA-binding region" description="OmpR/PhoB-type" evidence="9">
    <location>
        <begin position="124"/>
        <end position="218"/>
    </location>
</feature>
<keyword evidence="7" id="KW-0804">Transcription</keyword>
<evidence type="ECO:0000256" key="5">
    <source>
        <dbReference type="ARBA" id="ARBA00023015"/>
    </source>
</evidence>
<dbReference type="Pfam" id="PF00486">
    <property type="entry name" value="Trans_reg_C"/>
    <property type="match status" value="1"/>
</dbReference>
<dbReference type="RefSeq" id="WP_109035735.1">
    <property type="nucleotide sequence ID" value="NZ_CP029210.1"/>
</dbReference>
<dbReference type="CDD" id="cd00383">
    <property type="entry name" value="trans_reg_C"/>
    <property type="match status" value="1"/>
</dbReference>
<accession>A0A2U8FRM9</accession>
<dbReference type="InterPro" id="IPR001867">
    <property type="entry name" value="OmpR/PhoB-type_DNA-bd"/>
</dbReference>
<dbReference type="Proteomes" id="UP000244892">
    <property type="component" value="Chromosome"/>
</dbReference>